<reference evidence="2 3" key="1">
    <citation type="submission" date="2019-12" db="EMBL/GenBank/DDBJ databases">
        <title>Genomic-based taxomic classification of the family Erythrobacteraceae.</title>
        <authorList>
            <person name="Xu L."/>
        </authorList>
    </citation>
    <scope>NUCLEOTIDE SEQUENCE [LARGE SCALE GENOMIC DNA]</scope>
    <source>
        <strain evidence="2 3">M0322</strain>
    </source>
</reference>
<gene>
    <name evidence="2" type="ORF">GRI99_14735</name>
</gene>
<protein>
    <submittedName>
        <fullName evidence="2">Uncharacterized protein</fullName>
    </submittedName>
</protein>
<feature type="region of interest" description="Disordered" evidence="1">
    <location>
        <begin position="119"/>
        <end position="145"/>
    </location>
</feature>
<proteinExistence type="predicted"/>
<comment type="caution">
    <text evidence="2">The sequence shown here is derived from an EMBL/GenBank/DDBJ whole genome shotgun (WGS) entry which is preliminary data.</text>
</comment>
<dbReference type="Proteomes" id="UP000466966">
    <property type="component" value="Unassembled WGS sequence"/>
</dbReference>
<name>A0A844Z0U7_9SPHN</name>
<dbReference type="RefSeq" id="WP_160772817.1">
    <property type="nucleotide sequence ID" value="NZ_WTYV01000006.1"/>
</dbReference>
<organism evidence="2 3">
    <name type="scientific">Alteraurantiacibacter buctensis</name>
    <dbReference type="NCBI Taxonomy" id="1503981"/>
    <lineage>
        <taxon>Bacteria</taxon>
        <taxon>Pseudomonadati</taxon>
        <taxon>Pseudomonadota</taxon>
        <taxon>Alphaproteobacteria</taxon>
        <taxon>Sphingomonadales</taxon>
        <taxon>Erythrobacteraceae</taxon>
        <taxon>Alteraurantiacibacter</taxon>
    </lineage>
</organism>
<sequence>MSRIRSIHPGIWTDEQFVSLSSFARLLFIGIWNECDDKGLFPWSPLQMKMRVLPADNVDAVALMAELEANGCIRKYEIGGKSYGAVRNFAKFQRPKAPNDIHPATDEILVFAGHSLDKSTKASEPLPNDFPNPSEKSPQMEDGEEEIKEKIETNVSCASGDAPLTVEEVVEGWNTTAASLGLAQIRKLTPVRRKKAQAQVRRFALEEWQSVFAKISQSPFLLGQTGGWRCDFDFILSENNFVKILEGKYDRQSPGSRH</sequence>
<dbReference type="AlphaFoldDB" id="A0A844Z0U7"/>
<evidence type="ECO:0000313" key="2">
    <source>
        <dbReference type="EMBL" id="MXO72886.1"/>
    </source>
</evidence>
<dbReference type="OrthoDB" id="7211084at2"/>
<evidence type="ECO:0000256" key="1">
    <source>
        <dbReference type="SAM" id="MobiDB-lite"/>
    </source>
</evidence>
<evidence type="ECO:0000313" key="3">
    <source>
        <dbReference type="Proteomes" id="UP000466966"/>
    </source>
</evidence>
<accession>A0A844Z0U7</accession>
<dbReference type="EMBL" id="WTYV01000006">
    <property type="protein sequence ID" value="MXO72886.1"/>
    <property type="molecule type" value="Genomic_DNA"/>
</dbReference>
<keyword evidence="3" id="KW-1185">Reference proteome</keyword>